<keyword evidence="5" id="KW-0865">Zymogen</keyword>
<reference evidence="9" key="1">
    <citation type="submission" date="2016-01" db="EMBL/GenBank/DDBJ databases">
        <title>Reference transcriptome for the parasite Schistocephalus solidus: insights into the molecular evolution of parasitism.</title>
        <authorList>
            <person name="Hebert F.O."/>
            <person name="Grambauer S."/>
            <person name="Barber I."/>
            <person name="Landry C.R."/>
            <person name="Aubin-Horth N."/>
        </authorList>
    </citation>
    <scope>NUCLEOTIDE SEQUENCE</scope>
</reference>
<keyword evidence="4" id="KW-0788">Thiol protease</keyword>
<dbReference type="GO" id="GO:0006508">
    <property type="term" value="P:proteolysis"/>
    <property type="evidence" value="ECO:0007669"/>
    <property type="project" value="UniProtKB-KW"/>
</dbReference>
<evidence type="ECO:0000256" key="4">
    <source>
        <dbReference type="ARBA" id="ARBA00022807"/>
    </source>
</evidence>
<evidence type="ECO:0000256" key="2">
    <source>
        <dbReference type="ARBA" id="ARBA00022670"/>
    </source>
</evidence>
<dbReference type="FunFam" id="3.90.70.10:FF:000138">
    <property type="entry name" value="Cruzipain"/>
    <property type="match status" value="1"/>
</dbReference>
<dbReference type="PROSITE" id="PS00640">
    <property type="entry name" value="THIOL_PROTEASE_ASN"/>
    <property type="match status" value="1"/>
</dbReference>
<name>A0A0X3PSP8_SCHSO</name>
<evidence type="ECO:0000259" key="8">
    <source>
        <dbReference type="SMART" id="SM00848"/>
    </source>
</evidence>
<dbReference type="PROSITE" id="PS00639">
    <property type="entry name" value="THIOL_PROTEASE_HIS"/>
    <property type="match status" value="1"/>
</dbReference>
<dbReference type="AlphaFoldDB" id="A0A0X3PSP8"/>
<dbReference type="EMBL" id="GEEE01010178">
    <property type="protein sequence ID" value="JAP53047.1"/>
    <property type="molecule type" value="Transcribed_RNA"/>
</dbReference>
<dbReference type="Pfam" id="PF00112">
    <property type="entry name" value="Peptidase_C1"/>
    <property type="match status" value="1"/>
</dbReference>
<accession>A0A0X3PSP8</accession>
<keyword evidence="6" id="KW-1015">Disulfide bond</keyword>
<dbReference type="InterPro" id="IPR025661">
    <property type="entry name" value="Pept_asp_AS"/>
</dbReference>
<organism evidence="9">
    <name type="scientific">Schistocephalus solidus</name>
    <name type="common">Tapeworm</name>
    <dbReference type="NCBI Taxonomy" id="70667"/>
    <lineage>
        <taxon>Eukaryota</taxon>
        <taxon>Metazoa</taxon>
        <taxon>Spiralia</taxon>
        <taxon>Lophotrochozoa</taxon>
        <taxon>Platyhelminthes</taxon>
        <taxon>Cestoda</taxon>
        <taxon>Eucestoda</taxon>
        <taxon>Diphyllobothriidea</taxon>
        <taxon>Diphyllobothriidae</taxon>
        <taxon>Schistocephalus</taxon>
    </lineage>
</organism>
<dbReference type="InterPro" id="IPR038765">
    <property type="entry name" value="Papain-like_cys_pep_sf"/>
</dbReference>
<keyword evidence="2" id="KW-0645">Protease</keyword>
<dbReference type="InterPro" id="IPR000169">
    <property type="entry name" value="Pept_cys_AS"/>
</dbReference>
<dbReference type="Gene3D" id="3.90.70.10">
    <property type="entry name" value="Cysteine proteinases"/>
    <property type="match status" value="1"/>
</dbReference>
<dbReference type="InterPro" id="IPR013128">
    <property type="entry name" value="Peptidase_C1A"/>
</dbReference>
<dbReference type="InterPro" id="IPR013201">
    <property type="entry name" value="Prot_inhib_I29"/>
</dbReference>
<evidence type="ECO:0000256" key="5">
    <source>
        <dbReference type="ARBA" id="ARBA00023145"/>
    </source>
</evidence>
<dbReference type="PANTHER" id="PTHR12411">
    <property type="entry name" value="CYSTEINE PROTEASE FAMILY C1-RELATED"/>
    <property type="match status" value="1"/>
</dbReference>
<dbReference type="SMART" id="SM00645">
    <property type="entry name" value="Pept_C1"/>
    <property type="match status" value="1"/>
</dbReference>
<dbReference type="SUPFAM" id="SSF54001">
    <property type="entry name" value="Cysteine proteinases"/>
    <property type="match status" value="1"/>
</dbReference>
<keyword evidence="3" id="KW-0378">Hydrolase</keyword>
<dbReference type="InterPro" id="IPR000668">
    <property type="entry name" value="Peptidase_C1A_C"/>
</dbReference>
<dbReference type="CDD" id="cd02248">
    <property type="entry name" value="Peptidase_C1A"/>
    <property type="match status" value="1"/>
</dbReference>
<feature type="domain" description="Cathepsin propeptide inhibitor" evidence="8">
    <location>
        <begin position="156"/>
        <end position="211"/>
    </location>
</feature>
<feature type="domain" description="Peptidase C1A papain C-terminal" evidence="7">
    <location>
        <begin position="238"/>
        <end position="454"/>
    </location>
</feature>
<dbReference type="GO" id="GO:0008234">
    <property type="term" value="F:cysteine-type peptidase activity"/>
    <property type="evidence" value="ECO:0007669"/>
    <property type="project" value="UniProtKB-KW"/>
</dbReference>
<dbReference type="InterPro" id="IPR025660">
    <property type="entry name" value="Pept_his_AS"/>
</dbReference>
<proteinExistence type="inferred from homology"/>
<protein>
    <submittedName>
        <fullName evidence="9">Cathepsin L</fullName>
    </submittedName>
</protein>
<comment type="similarity">
    <text evidence="1">Belongs to the peptidase C1 family.</text>
</comment>
<evidence type="ECO:0000256" key="3">
    <source>
        <dbReference type="ARBA" id="ARBA00022801"/>
    </source>
</evidence>
<dbReference type="InterPro" id="IPR039417">
    <property type="entry name" value="Peptidase_C1A_papain-like"/>
</dbReference>
<evidence type="ECO:0000259" key="7">
    <source>
        <dbReference type="SMART" id="SM00645"/>
    </source>
</evidence>
<evidence type="ECO:0000256" key="6">
    <source>
        <dbReference type="ARBA" id="ARBA00023157"/>
    </source>
</evidence>
<sequence length="456" mass="51567">MFETTQRALFVPLICFLLFLCLVLLRNTCPPREYARPLQLMPHAALNKQDFFQLSSSKVSVQLFFANEPFLRLLTPRNRSLHVQALNLLCKDPHRPSSDTCAVRSLQFFNCPPKQEGKLLSFPDIVSHCTPYAAEGPHWPHTYLGASLPIDLSVEFQNFKAKFNKTFGTEDDYRYYAFCENFFKAMLLQYYDQGTAEYGVTEFFHYTQSEFARIYLNQPVDLSNRPADKIVTYPSSNIPDNFDWRDKGAVSEVKNQGNCGSCWAFSAIGNIEGQWFLRRAELLSLSEQELVDCDKNDNGCAGGFMTTAFKAVEDLGGLETEDDYPYKADTKKCSFDRSKARVYINGSAELSQNETELAAWLTENGPISVGINALPLMFYIRGIVHLPSFLCPSFMIDHGVLLVGYGVGPTIMHSHVPYWIVKNSWGKSWGEAGYFRIHRGSQACGVNQMCSTSIVK</sequence>
<dbReference type="SMART" id="SM00848">
    <property type="entry name" value="Inhibitor_I29"/>
    <property type="match status" value="1"/>
</dbReference>
<evidence type="ECO:0000256" key="1">
    <source>
        <dbReference type="ARBA" id="ARBA00008455"/>
    </source>
</evidence>
<dbReference type="PRINTS" id="PR00705">
    <property type="entry name" value="PAPAIN"/>
</dbReference>
<dbReference type="PROSITE" id="PS00139">
    <property type="entry name" value="THIOL_PROTEASE_CYS"/>
    <property type="match status" value="1"/>
</dbReference>
<gene>
    <name evidence="9" type="primary">CATL</name>
    <name evidence="9" type="ORF">TR112545</name>
</gene>
<evidence type="ECO:0000313" key="9">
    <source>
        <dbReference type="EMBL" id="JAP53047.1"/>
    </source>
</evidence>